<evidence type="ECO:0000313" key="16">
    <source>
        <dbReference type="Proteomes" id="UP000694857"/>
    </source>
</evidence>
<evidence type="ECO:0000313" key="17">
    <source>
        <dbReference type="RefSeq" id="XP_036727122.1"/>
    </source>
</evidence>
<evidence type="ECO:0000256" key="13">
    <source>
        <dbReference type="ARBA" id="ARBA00031590"/>
    </source>
</evidence>
<evidence type="ECO:0000256" key="3">
    <source>
        <dbReference type="ARBA" id="ARBA00011481"/>
    </source>
</evidence>
<dbReference type="GO" id="GO:0005576">
    <property type="term" value="C:extracellular region"/>
    <property type="evidence" value="ECO:0007669"/>
    <property type="project" value="UniProtKB-SubCell"/>
</dbReference>
<organism evidence="16 17">
    <name type="scientific">Balaenoptera musculus</name>
    <name type="common">Blue whale</name>
    <dbReference type="NCBI Taxonomy" id="9771"/>
    <lineage>
        <taxon>Eukaryota</taxon>
        <taxon>Metazoa</taxon>
        <taxon>Chordata</taxon>
        <taxon>Craniata</taxon>
        <taxon>Vertebrata</taxon>
        <taxon>Euteleostomi</taxon>
        <taxon>Mammalia</taxon>
        <taxon>Eutheria</taxon>
        <taxon>Laurasiatheria</taxon>
        <taxon>Artiodactyla</taxon>
        <taxon>Whippomorpha</taxon>
        <taxon>Cetacea</taxon>
        <taxon>Mysticeti</taxon>
        <taxon>Balaenopteridae</taxon>
        <taxon>Balaenoptera</taxon>
    </lineage>
</organism>
<dbReference type="CDD" id="cd23554">
    <property type="entry name" value="TFP_LU_ECD_CD59"/>
    <property type="match status" value="1"/>
</dbReference>
<dbReference type="Gene3D" id="2.10.60.10">
    <property type="entry name" value="CD59"/>
    <property type="match status" value="1"/>
</dbReference>
<gene>
    <name evidence="17" type="primary">LOC118905019</name>
</gene>
<dbReference type="PANTHER" id="PTHR20914:SF9">
    <property type="entry name" value="COILED, ISOFORM A"/>
    <property type="match status" value="1"/>
</dbReference>
<keyword evidence="5" id="KW-0964">Secreted</keyword>
<comment type="subcellular location">
    <subcellularLocation>
        <location evidence="1">Membrane</location>
        <topology evidence="1">Lipid-anchor</topology>
        <topology evidence="1">GPI-anchor</topology>
    </subcellularLocation>
    <subcellularLocation>
        <location evidence="2">Secreted</location>
    </subcellularLocation>
</comment>
<dbReference type="InterPro" id="IPR018363">
    <property type="entry name" value="CD59_antigen_CS"/>
</dbReference>
<accession>A0A8B8YXA7</accession>
<evidence type="ECO:0000256" key="9">
    <source>
        <dbReference type="ARBA" id="ARBA00023157"/>
    </source>
</evidence>
<evidence type="ECO:0000256" key="10">
    <source>
        <dbReference type="ARBA" id="ARBA00023180"/>
    </source>
</evidence>
<keyword evidence="11" id="KW-0449">Lipoprotein</keyword>
<keyword evidence="7" id="KW-0732">Signal</keyword>
<dbReference type="PANTHER" id="PTHR20914">
    <property type="entry name" value="LY6/PLAUR DOMAIN-CONTAINING PROTEIN 8"/>
    <property type="match status" value="1"/>
</dbReference>
<keyword evidence="10" id="KW-0325">Glycoprotein</keyword>
<dbReference type="InterPro" id="IPR016054">
    <property type="entry name" value="LY6_UPA_recep-like"/>
</dbReference>
<dbReference type="GO" id="GO:0098552">
    <property type="term" value="C:side of membrane"/>
    <property type="evidence" value="ECO:0007669"/>
    <property type="project" value="UniProtKB-KW"/>
</dbReference>
<reference evidence="16" key="1">
    <citation type="submission" date="2024-06" db="UniProtKB">
        <authorList>
            <consortium name="RefSeq"/>
        </authorList>
    </citation>
    <scope>NUCLEOTIDE SEQUENCE [LARGE SCALE GENOMIC DNA]</scope>
</reference>
<dbReference type="RefSeq" id="XP_036727122.1">
    <property type="nucleotide sequence ID" value="XM_036871227.1"/>
</dbReference>
<sequence length="139" mass="15330">MRDVKVEHLKEFVAGHKGSKGGFVQLGLLFILAALCHVGHSLECYSCINPANGCTTVVSCSHNQDTCFIVKAVLPKTYYQCWMFDRCSFEAIAKALGETELQYRCCQENLCNKSDGTSISGKTALLGILLLVAVWRFCL</sequence>
<comment type="subunit">
    <text evidence="3">Interacts with T-cell surface antigen CD2.</text>
</comment>
<evidence type="ECO:0000259" key="15">
    <source>
        <dbReference type="SMART" id="SM00134"/>
    </source>
</evidence>
<evidence type="ECO:0000256" key="8">
    <source>
        <dbReference type="ARBA" id="ARBA00023136"/>
    </source>
</evidence>
<keyword evidence="9" id="KW-1015">Disulfide bond</keyword>
<dbReference type="InterPro" id="IPR056949">
    <property type="entry name" value="CD59"/>
</dbReference>
<name>A0A8B8YXA7_BALMU</name>
<feature type="domain" description="UPAR/Ly6" evidence="15">
    <location>
        <begin position="42"/>
        <end position="125"/>
    </location>
</feature>
<keyword evidence="6" id="KW-0336">GPI-anchor</keyword>
<keyword evidence="8" id="KW-0472">Membrane</keyword>
<evidence type="ECO:0000256" key="5">
    <source>
        <dbReference type="ARBA" id="ARBA00022525"/>
    </source>
</evidence>
<proteinExistence type="predicted"/>
<dbReference type="KEGG" id="bmus:118905019"/>
<evidence type="ECO:0000256" key="14">
    <source>
        <dbReference type="ARBA" id="ARBA00031867"/>
    </source>
</evidence>
<dbReference type="PROSITE" id="PS00983">
    <property type="entry name" value="LY6_UPAR"/>
    <property type="match status" value="1"/>
</dbReference>
<dbReference type="GeneID" id="118905019"/>
<dbReference type="InterPro" id="IPR045860">
    <property type="entry name" value="Snake_toxin-like_sf"/>
</dbReference>
<evidence type="ECO:0000256" key="2">
    <source>
        <dbReference type="ARBA" id="ARBA00004613"/>
    </source>
</evidence>
<dbReference type="Pfam" id="PF25152">
    <property type="entry name" value="CD59"/>
    <property type="match status" value="1"/>
</dbReference>
<dbReference type="InterPro" id="IPR050918">
    <property type="entry name" value="CNF-like_PLA2_Inhibitor"/>
</dbReference>
<evidence type="ECO:0000256" key="6">
    <source>
        <dbReference type="ARBA" id="ARBA00022622"/>
    </source>
</evidence>
<evidence type="ECO:0000256" key="7">
    <source>
        <dbReference type="ARBA" id="ARBA00022729"/>
    </source>
</evidence>
<keyword evidence="16" id="KW-1185">Reference proteome</keyword>
<dbReference type="SMART" id="SM00134">
    <property type="entry name" value="LU"/>
    <property type="match status" value="1"/>
</dbReference>
<protein>
    <recommendedName>
        <fullName evidence="4">CD59 glycoprotein</fullName>
    </recommendedName>
    <alternativeName>
        <fullName evidence="13">MAC-inhibitory protein</fullName>
    </alternativeName>
    <alternativeName>
        <fullName evidence="14">Membrane attack complex inhibition factor</fullName>
    </alternativeName>
    <alternativeName>
        <fullName evidence="12">Protectin</fullName>
    </alternativeName>
</protein>
<dbReference type="Proteomes" id="UP000694857">
    <property type="component" value="Chromosome 12"/>
</dbReference>
<evidence type="ECO:0000256" key="4">
    <source>
        <dbReference type="ARBA" id="ARBA00015038"/>
    </source>
</evidence>
<dbReference type="SUPFAM" id="SSF57302">
    <property type="entry name" value="Snake toxin-like"/>
    <property type="match status" value="1"/>
</dbReference>
<dbReference type="OrthoDB" id="10011411at2759"/>
<dbReference type="AlphaFoldDB" id="A0A8B8YXA7"/>
<reference evidence="17" key="2">
    <citation type="submission" date="2025-08" db="UniProtKB">
        <authorList>
            <consortium name="RefSeq"/>
        </authorList>
    </citation>
    <scope>IDENTIFICATION</scope>
    <source>
        <tissue evidence="17">Epidermis and Blubber</tissue>
    </source>
</reference>
<evidence type="ECO:0000256" key="11">
    <source>
        <dbReference type="ARBA" id="ARBA00023288"/>
    </source>
</evidence>
<evidence type="ECO:0000256" key="12">
    <source>
        <dbReference type="ARBA" id="ARBA00029920"/>
    </source>
</evidence>
<evidence type="ECO:0000256" key="1">
    <source>
        <dbReference type="ARBA" id="ARBA00004589"/>
    </source>
</evidence>